<keyword evidence="4" id="KW-0677">Repeat</keyword>
<comment type="caution">
    <text evidence="9">The sequence shown here is derived from an EMBL/GenBank/DDBJ whole genome shotgun (WGS) entry which is preliminary data.</text>
</comment>
<dbReference type="InterPro" id="IPR014044">
    <property type="entry name" value="CAP_dom"/>
</dbReference>
<feature type="compositionally biased region" description="Pro residues" evidence="6">
    <location>
        <begin position="268"/>
        <end position="278"/>
    </location>
</feature>
<dbReference type="GO" id="GO:0005576">
    <property type="term" value="C:extracellular region"/>
    <property type="evidence" value="ECO:0007669"/>
    <property type="project" value="UniProtKB-SubCell"/>
</dbReference>
<comment type="subcellular location">
    <subcellularLocation>
        <location evidence="1">Secreted</location>
    </subcellularLocation>
</comment>
<dbReference type="InterPro" id="IPR035940">
    <property type="entry name" value="CAP_sf"/>
</dbReference>
<dbReference type="OrthoDB" id="414826at2759"/>
<keyword evidence="5" id="KW-1015">Disulfide bond</keyword>
<organism evidence="9">
    <name type="scientific">Tetraodon nigroviridis</name>
    <name type="common">Spotted green pufferfish</name>
    <name type="synonym">Chelonodon nigroviridis</name>
    <dbReference type="NCBI Taxonomy" id="99883"/>
    <lineage>
        <taxon>Eukaryota</taxon>
        <taxon>Metazoa</taxon>
        <taxon>Chordata</taxon>
        <taxon>Craniata</taxon>
        <taxon>Vertebrata</taxon>
        <taxon>Euteleostomi</taxon>
        <taxon>Actinopterygii</taxon>
        <taxon>Neopterygii</taxon>
        <taxon>Teleostei</taxon>
        <taxon>Neoteleostei</taxon>
        <taxon>Acanthomorphata</taxon>
        <taxon>Eupercaria</taxon>
        <taxon>Tetraodontiformes</taxon>
        <taxon>Tetradontoidea</taxon>
        <taxon>Tetraodontidae</taxon>
        <taxon>Tetraodon</taxon>
    </lineage>
</organism>
<feature type="domain" description="LCCL" evidence="8">
    <location>
        <begin position="296"/>
        <end position="341"/>
    </location>
</feature>
<feature type="region of interest" description="Disordered" evidence="6">
    <location>
        <begin position="249"/>
        <end position="293"/>
    </location>
</feature>
<dbReference type="PRINTS" id="PR00837">
    <property type="entry name" value="V5TPXLIKE"/>
</dbReference>
<dbReference type="SUPFAM" id="SSF69848">
    <property type="entry name" value="LCCL domain"/>
    <property type="match status" value="2"/>
</dbReference>
<dbReference type="Pfam" id="PF03815">
    <property type="entry name" value="LCCL"/>
    <property type="match status" value="2"/>
</dbReference>
<dbReference type="InterPro" id="IPR018244">
    <property type="entry name" value="Allrgn_V5/Tpx1_CS"/>
</dbReference>
<name>Q4SIC8_TETNG</name>
<dbReference type="KEGG" id="tng:GSTEN00017739G001"/>
<sequence>MSCAATTWLLVPLLLLCVTGATSLFLPDSEELRQLLSRYEGEADPVGRGNRTRRAIRWSDREEILQLHNKLRGGVYPTASDMEFMVWDDELEQSATQWAETCHWDHGPEDLLMSIGQNLAVHAGRYRSPAFHVQAWYDEVKDYTYPYPHECNPACPERCSGPMCTHYTQLVWATTNRVGCAVHVCPKMNVWGATWDNAVYLVCNYSPKGNWIGEAPYQHGHPCSHCPPSYGGGCRNNLCYKETAETRDMNEVEKPQVPPQPHTTAAPAPKPKPKPSAPKKPASRTPSSNPPSSTYFAQNIKCETRLRDKCRGITCNRYKCPANCANKKGKVWGTLFYDVVSHTAPCCCCFYASLVASMCFQHWRFHGSSNRVSAELRSTPVPSTTTGDSSTSRGWTSSRFLSDPRKMASSHSETTADCYTTVAEVCPYQKPSSLCPRFFCPPDCKAQPPHWSPVIGNNIYADGSSICKAAIHAGVLGVNGGYVDILPLDKRKNYVAVLKNGIQSER</sequence>
<feature type="non-terminal residue" evidence="9">
    <location>
        <position position="506"/>
    </location>
</feature>
<evidence type="ECO:0000256" key="4">
    <source>
        <dbReference type="ARBA" id="ARBA00022737"/>
    </source>
</evidence>
<reference evidence="9" key="2">
    <citation type="submission" date="2004-02" db="EMBL/GenBank/DDBJ databases">
        <authorList>
            <consortium name="Genoscope"/>
            <consortium name="Whitehead Institute Centre for Genome Research"/>
        </authorList>
    </citation>
    <scope>NUCLEOTIDE SEQUENCE</scope>
</reference>
<feature type="compositionally biased region" description="Low complexity" evidence="6">
    <location>
        <begin position="279"/>
        <end position="293"/>
    </location>
</feature>
<proteinExistence type="predicted"/>
<keyword evidence="3 7" id="KW-0732">Signal</keyword>
<protein>
    <submittedName>
        <fullName evidence="9">(spotted green pufferfish) hypothetical protein</fullName>
    </submittedName>
</protein>
<dbReference type="Pfam" id="PF00188">
    <property type="entry name" value="CAP"/>
    <property type="match status" value="1"/>
</dbReference>
<dbReference type="EMBL" id="CAAE01014581">
    <property type="protein sequence ID" value="CAF99604.1"/>
    <property type="molecule type" value="Genomic_DNA"/>
</dbReference>
<evidence type="ECO:0000259" key="8">
    <source>
        <dbReference type="PROSITE" id="PS50820"/>
    </source>
</evidence>
<evidence type="ECO:0000256" key="5">
    <source>
        <dbReference type="ARBA" id="ARBA00023157"/>
    </source>
</evidence>
<dbReference type="InterPro" id="IPR036609">
    <property type="entry name" value="LCCL_sf"/>
</dbReference>
<evidence type="ECO:0000256" key="7">
    <source>
        <dbReference type="SAM" id="SignalP"/>
    </source>
</evidence>
<feature type="region of interest" description="Disordered" evidence="6">
    <location>
        <begin position="374"/>
        <end position="398"/>
    </location>
</feature>
<dbReference type="InterPro" id="IPR001283">
    <property type="entry name" value="CRISP-related"/>
</dbReference>
<evidence type="ECO:0000313" key="9">
    <source>
        <dbReference type="EMBL" id="CAF99604.1"/>
    </source>
</evidence>
<dbReference type="SUPFAM" id="SSF55797">
    <property type="entry name" value="PR-1-like"/>
    <property type="match status" value="1"/>
</dbReference>
<dbReference type="SMART" id="SM00198">
    <property type="entry name" value="SCP"/>
    <property type="match status" value="1"/>
</dbReference>
<dbReference type="InterPro" id="IPR004043">
    <property type="entry name" value="LCCL"/>
</dbReference>
<dbReference type="FunFam" id="2.170.130.20:FF:000001">
    <property type="entry name" value="Cysteine-rich secretory protein LCCL domain-containing 1"/>
    <property type="match status" value="1"/>
</dbReference>
<feature type="compositionally biased region" description="Low complexity" evidence="6">
    <location>
        <begin position="378"/>
        <end position="398"/>
    </location>
</feature>
<evidence type="ECO:0000256" key="3">
    <source>
        <dbReference type="ARBA" id="ARBA00022729"/>
    </source>
</evidence>
<gene>
    <name evidence="9" type="ORF">GSTENG00017739001</name>
</gene>
<reference evidence="9" key="1">
    <citation type="journal article" date="2004" name="Nature">
        <title>Genome duplication in the teleost fish Tetraodon nigroviridis reveals the early vertebrate proto-karyotype.</title>
        <authorList>
            <person name="Jaillon O."/>
            <person name="Aury J.-M."/>
            <person name="Brunet F."/>
            <person name="Petit J.-L."/>
            <person name="Stange-Thomann N."/>
            <person name="Mauceli E."/>
            <person name="Bouneau L."/>
            <person name="Fischer C."/>
            <person name="Ozouf-Costaz C."/>
            <person name="Bernot A."/>
            <person name="Nicaud S."/>
            <person name="Jaffe D."/>
            <person name="Fisher S."/>
            <person name="Lutfalla G."/>
            <person name="Dossat C."/>
            <person name="Segurens B."/>
            <person name="Dasilva C."/>
            <person name="Salanoubat M."/>
            <person name="Levy M."/>
            <person name="Boudet N."/>
            <person name="Castellano S."/>
            <person name="Anthouard V."/>
            <person name="Jubin C."/>
            <person name="Castelli V."/>
            <person name="Katinka M."/>
            <person name="Vacherie B."/>
            <person name="Biemont C."/>
            <person name="Skalli Z."/>
            <person name="Cattolico L."/>
            <person name="Poulain J."/>
            <person name="De Berardinis V."/>
            <person name="Cruaud C."/>
            <person name="Duprat S."/>
            <person name="Brottier P."/>
            <person name="Coutanceau J.-P."/>
            <person name="Gouzy J."/>
            <person name="Parra G."/>
            <person name="Lardier G."/>
            <person name="Chapple C."/>
            <person name="McKernan K.J."/>
            <person name="McEwan P."/>
            <person name="Bosak S."/>
            <person name="Kellis M."/>
            <person name="Volff J.-N."/>
            <person name="Guigo R."/>
            <person name="Zody M.C."/>
            <person name="Mesirov J."/>
            <person name="Lindblad-Toh K."/>
            <person name="Birren B."/>
            <person name="Nusbaum C."/>
            <person name="Kahn D."/>
            <person name="Robinson-Rechavi M."/>
            <person name="Laudet V."/>
            <person name="Schachter V."/>
            <person name="Quetier F."/>
            <person name="Saurin W."/>
            <person name="Scarpelli C."/>
            <person name="Wincker P."/>
            <person name="Lander E.S."/>
            <person name="Weissenbach J."/>
            <person name="Roest Crollius H."/>
        </authorList>
    </citation>
    <scope>NUCLEOTIDE SEQUENCE [LARGE SCALE GENOMIC DNA]</scope>
</reference>
<dbReference type="SMART" id="SM00603">
    <property type="entry name" value="LCCL"/>
    <property type="match status" value="2"/>
</dbReference>
<dbReference type="Gene3D" id="3.40.33.10">
    <property type="entry name" value="CAP"/>
    <property type="match status" value="1"/>
</dbReference>
<evidence type="ECO:0000256" key="6">
    <source>
        <dbReference type="SAM" id="MobiDB-lite"/>
    </source>
</evidence>
<feature type="domain" description="LCCL" evidence="8">
    <location>
        <begin position="412"/>
        <end position="506"/>
    </location>
</feature>
<accession>Q4SIC8</accession>
<dbReference type="FunFam" id="3.40.33.10:FF:000001">
    <property type="entry name" value="Cysteine-rich secretory protein LCCL domain containing 1"/>
    <property type="match status" value="1"/>
</dbReference>
<feature type="chain" id="PRO_5004243764" evidence="7">
    <location>
        <begin position="24"/>
        <end position="506"/>
    </location>
</feature>
<dbReference type="PROSITE" id="PS01010">
    <property type="entry name" value="CRISP_2"/>
    <property type="match status" value="1"/>
</dbReference>
<feature type="signal peptide" evidence="7">
    <location>
        <begin position="1"/>
        <end position="23"/>
    </location>
</feature>
<dbReference type="PROSITE" id="PS50820">
    <property type="entry name" value="LCCL"/>
    <property type="match status" value="2"/>
</dbReference>
<keyword evidence="2" id="KW-0964">Secreted</keyword>
<dbReference type="Gene3D" id="2.170.130.20">
    <property type="entry name" value="LCCL-like domain"/>
    <property type="match status" value="1"/>
</dbReference>
<evidence type="ECO:0000256" key="1">
    <source>
        <dbReference type="ARBA" id="ARBA00004613"/>
    </source>
</evidence>
<dbReference type="AlphaFoldDB" id="Q4SIC8"/>
<evidence type="ECO:0000256" key="2">
    <source>
        <dbReference type="ARBA" id="ARBA00022525"/>
    </source>
</evidence>
<dbReference type="PANTHER" id="PTHR10334">
    <property type="entry name" value="CYSTEINE-RICH SECRETORY PROTEIN-RELATED"/>
    <property type="match status" value="1"/>
</dbReference>